<dbReference type="SMART" id="SM00342">
    <property type="entry name" value="HTH_ARAC"/>
    <property type="match status" value="1"/>
</dbReference>
<dbReference type="AlphaFoldDB" id="A0A3N9P317"/>
<organism evidence="5 6">
    <name type="scientific">Paenibacillus rhizophilus</name>
    <dbReference type="NCBI Taxonomy" id="1850366"/>
    <lineage>
        <taxon>Bacteria</taxon>
        <taxon>Bacillati</taxon>
        <taxon>Bacillota</taxon>
        <taxon>Bacilli</taxon>
        <taxon>Bacillales</taxon>
        <taxon>Paenibacillaceae</taxon>
        <taxon>Paenibacillus</taxon>
    </lineage>
</organism>
<evidence type="ECO:0000256" key="3">
    <source>
        <dbReference type="ARBA" id="ARBA00023163"/>
    </source>
</evidence>
<dbReference type="Proteomes" id="UP000282529">
    <property type="component" value="Unassembled WGS sequence"/>
</dbReference>
<gene>
    <name evidence="5" type="ORF">EH198_17370</name>
</gene>
<proteinExistence type="predicted"/>
<dbReference type="GO" id="GO:0003700">
    <property type="term" value="F:DNA-binding transcription factor activity"/>
    <property type="evidence" value="ECO:0007669"/>
    <property type="project" value="InterPro"/>
</dbReference>
<keyword evidence="6" id="KW-1185">Reference proteome</keyword>
<keyword evidence="1" id="KW-0805">Transcription regulation</keyword>
<reference evidence="5 6" key="1">
    <citation type="submission" date="2018-11" db="EMBL/GenBank/DDBJ databases">
        <title>Genome sequence of strain 7197.</title>
        <authorList>
            <person name="Gao J."/>
            <person name="Sun J."/>
        </authorList>
    </citation>
    <scope>NUCLEOTIDE SEQUENCE [LARGE SCALE GENOMIC DNA]</scope>
    <source>
        <strain evidence="5 6">7197</strain>
    </source>
</reference>
<comment type="caution">
    <text evidence="5">The sequence shown here is derived from an EMBL/GenBank/DDBJ whole genome shotgun (WGS) entry which is preliminary data.</text>
</comment>
<evidence type="ECO:0000256" key="1">
    <source>
        <dbReference type="ARBA" id="ARBA00023015"/>
    </source>
</evidence>
<dbReference type="Pfam" id="PF12833">
    <property type="entry name" value="HTH_18"/>
    <property type="match status" value="1"/>
</dbReference>
<dbReference type="SUPFAM" id="SSF46689">
    <property type="entry name" value="Homeodomain-like"/>
    <property type="match status" value="1"/>
</dbReference>
<dbReference type="Pfam" id="PF02311">
    <property type="entry name" value="AraC_binding"/>
    <property type="match status" value="1"/>
</dbReference>
<dbReference type="OrthoDB" id="9803764at2"/>
<feature type="domain" description="HTH araC/xylS-type" evidence="4">
    <location>
        <begin position="183"/>
        <end position="285"/>
    </location>
</feature>
<protein>
    <submittedName>
        <fullName evidence="5">AraC family transcriptional regulator</fullName>
    </submittedName>
</protein>
<evidence type="ECO:0000256" key="2">
    <source>
        <dbReference type="ARBA" id="ARBA00023125"/>
    </source>
</evidence>
<dbReference type="Gene3D" id="2.60.120.280">
    <property type="entry name" value="Regulatory protein AraC"/>
    <property type="match status" value="1"/>
</dbReference>
<dbReference type="PROSITE" id="PS01124">
    <property type="entry name" value="HTH_ARAC_FAMILY_2"/>
    <property type="match status" value="1"/>
</dbReference>
<evidence type="ECO:0000259" key="4">
    <source>
        <dbReference type="PROSITE" id="PS01124"/>
    </source>
</evidence>
<dbReference type="SUPFAM" id="SSF51215">
    <property type="entry name" value="Regulatory protein AraC"/>
    <property type="match status" value="1"/>
</dbReference>
<dbReference type="InterPro" id="IPR037923">
    <property type="entry name" value="HTH-like"/>
</dbReference>
<dbReference type="InterPro" id="IPR018060">
    <property type="entry name" value="HTH_AraC"/>
</dbReference>
<dbReference type="PANTHER" id="PTHR43280:SF2">
    <property type="entry name" value="HTH-TYPE TRANSCRIPTIONAL REGULATOR EXSA"/>
    <property type="match status" value="1"/>
</dbReference>
<accession>A0A3N9P317</accession>
<dbReference type="InterPro" id="IPR003313">
    <property type="entry name" value="AraC-bd"/>
</dbReference>
<keyword evidence="2" id="KW-0238">DNA-binding</keyword>
<dbReference type="EMBL" id="RQPI01000011">
    <property type="protein sequence ID" value="RQW09857.1"/>
    <property type="molecule type" value="Genomic_DNA"/>
</dbReference>
<dbReference type="Gene3D" id="1.10.10.60">
    <property type="entry name" value="Homeodomain-like"/>
    <property type="match status" value="1"/>
</dbReference>
<dbReference type="GO" id="GO:0043565">
    <property type="term" value="F:sequence-specific DNA binding"/>
    <property type="evidence" value="ECO:0007669"/>
    <property type="project" value="InterPro"/>
</dbReference>
<sequence length="286" mass="32681">MQIMSIYMDYMISPYPIRIIDPKVEASKLRLNSIRVGQVGHLPGRTLFRTGVTFTHWAFVYVVSGSGTYAENGGKRQQVRDGSLFFFQPGRIYDFGPPPYGSWDEYYINFTGNRVNEWREAGLLTEGIVFRADAAQDLAAGFERVLEWMEGGDPRDADRAALLLERMLLDCCGAGDSRRPDSGDSMQAIREDLHSCIYGEFDASLFARKHHISVSTLRRLVLRSSGYPLHDYIHRLKMGEAKKLLLNTPLQVKEISGMLRYNDPFYFSRLFKKYMGISPMECRCNV</sequence>
<dbReference type="PANTHER" id="PTHR43280">
    <property type="entry name" value="ARAC-FAMILY TRANSCRIPTIONAL REGULATOR"/>
    <property type="match status" value="1"/>
</dbReference>
<evidence type="ECO:0000313" key="5">
    <source>
        <dbReference type="EMBL" id="RQW09857.1"/>
    </source>
</evidence>
<evidence type="ECO:0000313" key="6">
    <source>
        <dbReference type="Proteomes" id="UP000282529"/>
    </source>
</evidence>
<keyword evidence="3" id="KW-0804">Transcription</keyword>
<dbReference type="InterPro" id="IPR009057">
    <property type="entry name" value="Homeodomain-like_sf"/>
</dbReference>
<name>A0A3N9P317_9BACL</name>